<dbReference type="OrthoDB" id="3358333at2"/>
<name>H5XG46_9PSEU</name>
<dbReference type="AlphaFoldDB" id="H5XG46"/>
<accession>H5XG46</accession>
<proteinExistence type="predicted"/>
<sequence>MTVTATYLDDLGRVRIAFTGIAATVDYATVERSIDGVRWHQVRGAETVPVVGGAGHADDYEYMPGVANRYRVRFVDSAPISYVGTGTAAHADNAAITPGLPDGLAAGDLLVLAVGTTRGAVPDTPPGWTLIADMQPLWVFQRYHDPAAAAPTVTWTGGVAGDSMSAVISAWHNGAQGNTPMNGIVNQTAAQDITTPPLTIPADGQAVFLVSWKASNADVAVPPYEFELRALASTTGQSITVSSIPAELNVREVAYGGPIAVTGGIAAPSCAVIWSTGSRPTQSEETVTVTPTASGYWIKNVRRPNLNRKTTVIGVGDISRPSRAGVFDVAGRGDPIAVTEVQGSRRTSLTVRCATVGEADTLDRTLATGDVLLFQGDGPECPVPTMYGVTGVVRQYRPSQRPDSTVRYVEIPVTEVAAPDLSVFVGTVTWADIVNQFATWADLIAAEPTWSDVLTIVAESDVITG</sequence>
<protein>
    <submittedName>
        <fullName evidence="1">Uncharacterized protein</fullName>
    </submittedName>
</protein>
<keyword evidence="2" id="KW-1185">Reference proteome</keyword>
<dbReference type="EMBL" id="CM001440">
    <property type="protein sequence ID" value="EHR62628.1"/>
    <property type="molecule type" value="Genomic_DNA"/>
</dbReference>
<dbReference type="Proteomes" id="UP000002791">
    <property type="component" value="Chromosome"/>
</dbReference>
<organism evidence="1 2">
    <name type="scientific">Saccharomonospora cyanea NA-134</name>
    <dbReference type="NCBI Taxonomy" id="882082"/>
    <lineage>
        <taxon>Bacteria</taxon>
        <taxon>Bacillati</taxon>
        <taxon>Actinomycetota</taxon>
        <taxon>Actinomycetes</taxon>
        <taxon>Pseudonocardiales</taxon>
        <taxon>Pseudonocardiaceae</taxon>
        <taxon>Saccharomonospora</taxon>
    </lineage>
</organism>
<gene>
    <name evidence="1" type="ORF">SaccyDRAFT_3801</name>
</gene>
<reference evidence="1 2" key="1">
    <citation type="submission" date="2011-11" db="EMBL/GenBank/DDBJ databases">
        <title>The Noncontiguous Finished sequence of Saccharomonospora cyanea NA-134.</title>
        <authorList>
            <consortium name="US DOE Joint Genome Institute"/>
            <person name="Lucas S."/>
            <person name="Han J."/>
            <person name="Lapidus A."/>
            <person name="Cheng J.-F."/>
            <person name="Goodwin L."/>
            <person name="Pitluck S."/>
            <person name="Peters L."/>
            <person name="Ovchinnikova G."/>
            <person name="Lu M."/>
            <person name="Detter J.C."/>
            <person name="Han C."/>
            <person name="Tapia R."/>
            <person name="Land M."/>
            <person name="Hauser L."/>
            <person name="Kyrpides N."/>
            <person name="Ivanova N."/>
            <person name="Pagani I."/>
            <person name="Brambilla E.-M."/>
            <person name="Klenk H.-P."/>
            <person name="Woyke T."/>
        </authorList>
    </citation>
    <scope>NUCLEOTIDE SEQUENCE [LARGE SCALE GENOMIC DNA]</scope>
    <source>
        <strain evidence="1 2">NA-134</strain>
    </source>
</reference>
<dbReference type="RefSeq" id="WP_005458525.1">
    <property type="nucleotide sequence ID" value="NZ_CM001440.1"/>
</dbReference>
<dbReference type="STRING" id="882082.SaccyDRAFT_3801"/>
<evidence type="ECO:0000313" key="2">
    <source>
        <dbReference type="Proteomes" id="UP000002791"/>
    </source>
</evidence>
<dbReference type="HOGENOM" id="CLU_587778_0_0_11"/>
<evidence type="ECO:0000313" key="1">
    <source>
        <dbReference type="EMBL" id="EHR62628.1"/>
    </source>
</evidence>